<dbReference type="GO" id="GO:0008483">
    <property type="term" value="F:transaminase activity"/>
    <property type="evidence" value="ECO:0007669"/>
    <property type="project" value="UniProtKB-KW"/>
</dbReference>
<dbReference type="AlphaFoldDB" id="X1BI09"/>
<accession>X1BI09</accession>
<evidence type="ECO:0000256" key="2">
    <source>
        <dbReference type="ARBA" id="ARBA00022576"/>
    </source>
</evidence>
<proteinExistence type="predicted"/>
<feature type="domain" description="Aminotransferase class I/classII large" evidence="5">
    <location>
        <begin position="2"/>
        <end position="216"/>
    </location>
</feature>
<dbReference type="Gene3D" id="3.90.1150.10">
    <property type="entry name" value="Aspartate Aminotransferase, domain 1"/>
    <property type="match status" value="1"/>
</dbReference>
<evidence type="ECO:0000259" key="5">
    <source>
        <dbReference type="Pfam" id="PF00155"/>
    </source>
</evidence>
<comment type="cofactor">
    <cofactor evidence="1">
        <name>pyridoxal 5'-phosphate</name>
        <dbReference type="ChEBI" id="CHEBI:597326"/>
    </cofactor>
</comment>
<dbReference type="SUPFAM" id="SSF53383">
    <property type="entry name" value="PLP-dependent transferases"/>
    <property type="match status" value="1"/>
</dbReference>
<dbReference type="Gene3D" id="3.40.640.10">
    <property type="entry name" value="Type I PLP-dependent aspartate aminotransferase-like (Major domain)"/>
    <property type="match status" value="1"/>
</dbReference>
<dbReference type="PANTHER" id="PTHR43488:SF2">
    <property type="entry name" value="GLUTAMATE-PYRUVATE AMINOTRANSFERASE ALAA"/>
    <property type="match status" value="1"/>
</dbReference>
<gene>
    <name evidence="6" type="ORF">S01H4_42908</name>
</gene>
<dbReference type="EMBL" id="BART01023614">
    <property type="protein sequence ID" value="GAG94650.1"/>
    <property type="molecule type" value="Genomic_DNA"/>
</dbReference>
<dbReference type="InterPro" id="IPR015421">
    <property type="entry name" value="PyrdxlP-dep_Trfase_major"/>
</dbReference>
<dbReference type="PANTHER" id="PTHR43488">
    <property type="entry name" value="GLUTAMATE-PYRUVATE AMINOTRANSFERASE ALAA"/>
    <property type="match status" value="1"/>
</dbReference>
<dbReference type="GO" id="GO:0030170">
    <property type="term" value="F:pyridoxal phosphate binding"/>
    <property type="evidence" value="ECO:0007669"/>
    <property type="project" value="InterPro"/>
</dbReference>
<dbReference type="InterPro" id="IPR004839">
    <property type="entry name" value="Aminotransferase_I/II_large"/>
</dbReference>
<protein>
    <recommendedName>
        <fullName evidence="5">Aminotransferase class I/classII large domain-containing protein</fullName>
    </recommendedName>
</protein>
<comment type="caution">
    <text evidence="6">The sequence shown here is derived from an EMBL/GenBank/DDBJ whole genome shotgun (WGS) entry which is preliminary data.</text>
</comment>
<keyword evidence="4" id="KW-0663">Pyridoxal phosphate</keyword>
<evidence type="ECO:0000256" key="1">
    <source>
        <dbReference type="ARBA" id="ARBA00001933"/>
    </source>
</evidence>
<sequence>IYDEKTLKQVTDIAGEHDLVMISDEIYGMITFDGIEATPTASVAGDVPVLALGGVSKFFMRTGWRLGYICFHDPEGRMSELQSVMTKVAGLYGHMTESIPLPIIVACAKTFQGTINSGQQFTKVMETRRDLTMKRISEINGITCVPPKGALYSFPRVESIGTGTKWETDREFILQLMREEGVDAIPGSNYGPAGAGHFRTLLLPSEQTLNEAFDRLDRFMNKHQ</sequence>
<reference evidence="6" key="1">
    <citation type="journal article" date="2014" name="Front. Microbiol.">
        <title>High frequency of phylogenetically diverse reductive dehalogenase-homologous genes in deep subseafloor sedimentary metagenomes.</title>
        <authorList>
            <person name="Kawai M."/>
            <person name="Futagami T."/>
            <person name="Toyoda A."/>
            <person name="Takaki Y."/>
            <person name="Nishi S."/>
            <person name="Hori S."/>
            <person name="Arai W."/>
            <person name="Tsubouchi T."/>
            <person name="Morono Y."/>
            <person name="Uchiyama I."/>
            <person name="Ito T."/>
            <person name="Fujiyama A."/>
            <person name="Inagaki F."/>
            <person name="Takami H."/>
        </authorList>
    </citation>
    <scope>NUCLEOTIDE SEQUENCE</scope>
    <source>
        <strain evidence="6">Expedition CK06-06</strain>
    </source>
</reference>
<dbReference type="InterPro" id="IPR051926">
    <property type="entry name" value="Ala_Aminotransferase"/>
</dbReference>
<name>X1BI09_9ZZZZ</name>
<keyword evidence="2" id="KW-0032">Aminotransferase</keyword>
<dbReference type="InterPro" id="IPR015424">
    <property type="entry name" value="PyrdxlP-dep_Trfase"/>
</dbReference>
<evidence type="ECO:0000256" key="4">
    <source>
        <dbReference type="ARBA" id="ARBA00022898"/>
    </source>
</evidence>
<evidence type="ECO:0000256" key="3">
    <source>
        <dbReference type="ARBA" id="ARBA00022679"/>
    </source>
</evidence>
<keyword evidence="3" id="KW-0808">Transferase</keyword>
<feature type="non-terminal residue" evidence="6">
    <location>
        <position position="1"/>
    </location>
</feature>
<dbReference type="Pfam" id="PF00155">
    <property type="entry name" value="Aminotran_1_2"/>
    <property type="match status" value="1"/>
</dbReference>
<organism evidence="6">
    <name type="scientific">marine sediment metagenome</name>
    <dbReference type="NCBI Taxonomy" id="412755"/>
    <lineage>
        <taxon>unclassified sequences</taxon>
        <taxon>metagenomes</taxon>
        <taxon>ecological metagenomes</taxon>
    </lineage>
</organism>
<dbReference type="CDD" id="cd00609">
    <property type="entry name" value="AAT_like"/>
    <property type="match status" value="1"/>
</dbReference>
<evidence type="ECO:0000313" key="6">
    <source>
        <dbReference type="EMBL" id="GAG94650.1"/>
    </source>
</evidence>
<dbReference type="InterPro" id="IPR015422">
    <property type="entry name" value="PyrdxlP-dep_Trfase_small"/>
</dbReference>